<reference evidence="2" key="1">
    <citation type="journal article" date="2019" name="Int. J. Syst. Evol. Microbiol.">
        <title>The Global Catalogue of Microorganisms (GCM) 10K type strain sequencing project: providing services to taxonomists for standard genome sequencing and annotation.</title>
        <authorList>
            <consortium name="The Broad Institute Genomics Platform"/>
            <consortium name="The Broad Institute Genome Sequencing Center for Infectious Disease"/>
            <person name="Wu L."/>
            <person name="Ma J."/>
        </authorList>
    </citation>
    <scope>NUCLEOTIDE SEQUENCE [LARGE SCALE GENOMIC DNA]</scope>
    <source>
        <strain evidence="2">NBRC 113072</strain>
    </source>
</reference>
<comment type="caution">
    <text evidence="1">The sequence shown here is derived from an EMBL/GenBank/DDBJ whole genome shotgun (WGS) entry which is preliminary data.</text>
</comment>
<dbReference type="Proteomes" id="UP001157126">
    <property type="component" value="Unassembled WGS sequence"/>
</dbReference>
<sequence length="119" mass="12161">MPVLLDEQHFVVSVAARAGAEGDDDHGAGVFDEFAIDDAAGAEVDGVAADVPHHAFVHGACAAYGFGLTVVGEVDPADHLCVETHSLSMGVVRLSLPGLPAVQGCGDEAGEQRVSTVWP</sequence>
<protein>
    <submittedName>
        <fullName evidence="1">Uncharacterized protein</fullName>
    </submittedName>
</protein>
<dbReference type="EMBL" id="BSUO01000001">
    <property type="protein sequence ID" value="GMA39980.1"/>
    <property type="molecule type" value="Genomic_DNA"/>
</dbReference>
<proteinExistence type="predicted"/>
<organism evidence="1 2">
    <name type="scientific">Mobilicoccus caccae</name>
    <dbReference type="NCBI Taxonomy" id="1859295"/>
    <lineage>
        <taxon>Bacteria</taxon>
        <taxon>Bacillati</taxon>
        <taxon>Actinomycetota</taxon>
        <taxon>Actinomycetes</taxon>
        <taxon>Micrococcales</taxon>
        <taxon>Dermatophilaceae</taxon>
        <taxon>Mobilicoccus</taxon>
    </lineage>
</organism>
<keyword evidence="2" id="KW-1185">Reference proteome</keyword>
<evidence type="ECO:0000313" key="2">
    <source>
        <dbReference type="Proteomes" id="UP001157126"/>
    </source>
</evidence>
<name>A0ABQ6IPZ3_9MICO</name>
<accession>A0ABQ6IPZ3</accession>
<evidence type="ECO:0000313" key="1">
    <source>
        <dbReference type="EMBL" id="GMA39980.1"/>
    </source>
</evidence>
<gene>
    <name evidence="1" type="ORF">GCM10025883_20250</name>
</gene>